<name>A0A7D9ID52_PARCT</name>
<keyword evidence="3" id="KW-0862">Zinc</keyword>
<comment type="caution">
    <text evidence="5">The sequence shown here is derived from an EMBL/GenBank/DDBJ whole genome shotgun (WGS) entry which is preliminary data.</text>
</comment>
<keyword evidence="4" id="KW-0238">DNA-binding</keyword>
<keyword evidence="2" id="KW-0863">Zinc-finger</keyword>
<organism evidence="5 6">
    <name type="scientific">Paramuricea clavata</name>
    <name type="common">Red gorgonian</name>
    <name type="synonym">Violescent sea-whip</name>
    <dbReference type="NCBI Taxonomy" id="317549"/>
    <lineage>
        <taxon>Eukaryota</taxon>
        <taxon>Metazoa</taxon>
        <taxon>Cnidaria</taxon>
        <taxon>Anthozoa</taxon>
        <taxon>Octocorallia</taxon>
        <taxon>Malacalcyonacea</taxon>
        <taxon>Plexauridae</taxon>
        <taxon>Paramuricea</taxon>
    </lineage>
</organism>
<evidence type="ECO:0000313" key="6">
    <source>
        <dbReference type="Proteomes" id="UP001152795"/>
    </source>
</evidence>
<protein>
    <submittedName>
        <fullName evidence="5">DNA transposase THAP9</fullName>
    </submittedName>
</protein>
<reference evidence="5" key="1">
    <citation type="submission" date="2020-04" db="EMBL/GenBank/DDBJ databases">
        <authorList>
            <person name="Alioto T."/>
            <person name="Alioto T."/>
            <person name="Gomez Garrido J."/>
        </authorList>
    </citation>
    <scope>NUCLEOTIDE SEQUENCE</scope>
    <source>
        <strain evidence="5">A484AB</strain>
    </source>
</reference>
<gene>
    <name evidence="5" type="ORF">PACLA_8A020258</name>
</gene>
<keyword evidence="6" id="KW-1185">Reference proteome</keyword>
<accession>A0A7D9ID52</accession>
<evidence type="ECO:0000256" key="1">
    <source>
        <dbReference type="ARBA" id="ARBA00022723"/>
    </source>
</evidence>
<evidence type="ECO:0000256" key="4">
    <source>
        <dbReference type="ARBA" id="ARBA00023125"/>
    </source>
</evidence>
<evidence type="ECO:0000313" key="5">
    <source>
        <dbReference type="EMBL" id="CAB4004060.1"/>
    </source>
</evidence>
<proteinExistence type="predicted"/>
<dbReference type="PROSITE" id="PS50950">
    <property type="entry name" value="ZF_THAP"/>
    <property type="match status" value="1"/>
</dbReference>
<dbReference type="EMBL" id="CACRXK020004797">
    <property type="protein sequence ID" value="CAB4004060.1"/>
    <property type="molecule type" value="Genomic_DNA"/>
</dbReference>
<sequence>MPRANCSIFGCGTNRRHTGVGIFRIPSGNDERSKAIRDEWIRIITKYCVVDANFRKQIESGNVYVCERHFKKEEIEC</sequence>
<dbReference type="SUPFAM" id="SSF57716">
    <property type="entry name" value="Glucocorticoid receptor-like (DNA-binding domain)"/>
    <property type="match status" value="1"/>
</dbReference>
<evidence type="ECO:0000256" key="3">
    <source>
        <dbReference type="ARBA" id="ARBA00022833"/>
    </source>
</evidence>
<dbReference type="InterPro" id="IPR006612">
    <property type="entry name" value="THAP_Znf"/>
</dbReference>
<evidence type="ECO:0000256" key="2">
    <source>
        <dbReference type="ARBA" id="ARBA00022771"/>
    </source>
</evidence>
<dbReference type="Pfam" id="PF05485">
    <property type="entry name" value="THAP"/>
    <property type="match status" value="1"/>
</dbReference>
<dbReference type="GO" id="GO:0003677">
    <property type="term" value="F:DNA binding"/>
    <property type="evidence" value="ECO:0007669"/>
    <property type="project" value="UniProtKB-UniRule"/>
</dbReference>
<keyword evidence="1" id="KW-0479">Metal-binding</keyword>
<dbReference type="Proteomes" id="UP001152795">
    <property type="component" value="Unassembled WGS sequence"/>
</dbReference>
<dbReference type="AlphaFoldDB" id="A0A7D9ID52"/>
<dbReference type="GO" id="GO:0008270">
    <property type="term" value="F:zinc ion binding"/>
    <property type="evidence" value="ECO:0007669"/>
    <property type="project" value="UniProtKB-KW"/>
</dbReference>
<feature type="non-terminal residue" evidence="5">
    <location>
        <position position="77"/>
    </location>
</feature>